<keyword evidence="2" id="KW-0378">Hydrolase</keyword>
<dbReference type="Pfam" id="PF02517">
    <property type="entry name" value="Rce1-like"/>
    <property type="match status" value="1"/>
</dbReference>
<organism evidence="2 3">
    <name type="scientific">Brevibacillus panacihumi</name>
    <dbReference type="NCBI Taxonomy" id="497735"/>
    <lineage>
        <taxon>Bacteria</taxon>
        <taxon>Bacillati</taxon>
        <taxon>Bacillota</taxon>
        <taxon>Bacilli</taxon>
        <taxon>Bacillales</taxon>
        <taxon>Paenibacillaceae</taxon>
        <taxon>Brevibacillus</taxon>
    </lineage>
</organism>
<protein>
    <submittedName>
        <fullName evidence="2">CPBP family intramembrane metalloprotease</fullName>
    </submittedName>
</protein>
<dbReference type="GO" id="GO:0008237">
    <property type="term" value="F:metallopeptidase activity"/>
    <property type="evidence" value="ECO:0007669"/>
    <property type="project" value="UniProtKB-KW"/>
</dbReference>
<sequence>MNLVLLFLGPTLMIFLGLQIMSSVPVTFLLFYGWLFAVPAVEWFVIKRKTRKEAFRQMGLVFNRKNVYHGIATGLLFFLTILLAGYFFHGFLFDHDDLQALLADWQFSGDLVIWLILVLLVINPFLEEIYWRGYFIKKLEGKRSVRTIILLTSLFYSLYHFLSIIPLFSWPYNIMMVLPVFIAGMIWGYMRYKGNSLMGSIVSHILADAGIMAVYILFLR</sequence>
<dbReference type="GO" id="GO:0080120">
    <property type="term" value="P:CAAX-box protein maturation"/>
    <property type="evidence" value="ECO:0007669"/>
    <property type="project" value="UniProtKB-ARBA"/>
</dbReference>
<dbReference type="GO" id="GO:0004175">
    <property type="term" value="F:endopeptidase activity"/>
    <property type="evidence" value="ECO:0007669"/>
    <property type="project" value="UniProtKB-ARBA"/>
</dbReference>
<dbReference type="EMBL" id="RHHT01000083">
    <property type="protein sequence ID" value="RNB68252.1"/>
    <property type="molecule type" value="Genomic_DNA"/>
</dbReference>
<evidence type="ECO:0000259" key="1">
    <source>
        <dbReference type="Pfam" id="PF02517"/>
    </source>
</evidence>
<feature type="domain" description="CAAX prenyl protease 2/Lysostaphin resistance protein A-like" evidence="1">
    <location>
        <begin position="112"/>
        <end position="209"/>
    </location>
</feature>
<evidence type="ECO:0000313" key="3">
    <source>
        <dbReference type="Proteomes" id="UP000281915"/>
    </source>
</evidence>
<proteinExistence type="predicted"/>
<dbReference type="InterPro" id="IPR003675">
    <property type="entry name" value="Rce1/LyrA-like_dom"/>
</dbReference>
<evidence type="ECO:0000313" key="2">
    <source>
        <dbReference type="EMBL" id="RNB68252.1"/>
    </source>
</evidence>
<gene>
    <name evidence="2" type="ORF">EDM58_24905</name>
</gene>
<accession>A0A3M8BXQ3</accession>
<keyword evidence="2" id="KW-0645">Protease</keyword>
<name>A0A3M8BXQ3_9BACL</name>
<dbReference type="AlphaFoldDB" id="A0A3M8BXQ3"/>
<keyword evidence="2" id="KW-0482">Metalloprotease</keyword>
<reference evidence="2 3" key="1">
    <citation type="submission" date="2018-10" db="EMBL/GenBank/DDBJ databases">
        <title>Phylogenomics of Brevibacillus.</title>
        <authorList>
            <person name="Dunlap C."/>
        </authorList>
    </citation>
    <scope>NUCLEOTIDE SEQUENCE [LARGE SCALE GENOMIC DNA]</scope>
    <source>
        <strain evidence="2 3">JCM 15085</strain>
    </source>
</reference>
<dbReference type="RefSeq" id="WP_122915736.1">
    <property type="nucleotide sequence ID" value="NZ_RHHT01000083.1"/>
</dbReference>
<dbReference type="GO" id="GO:0006508">
    <property type="term" value="P:proteolysis"/>
    <property type="evidence" value="ECO:0007669"/>
    <property type="project" value="UniProtKB-KW"/>
</dbReference>
<comment type="caution">
    <text evidence="2">The sequence shown here is derived from an EMBL/GenBank/DDBJ whole genome shotgun (WGS) entry which is preliminary data.</text>
</comment>
<dbReference type="Proteomes" id="UP000281915">
    <property type="component" value="Unassembled WGS sequence"/>
</dbReference>